<sequence length="78" mass="9143">MTNREELIQELEQAPDDIVELVLDFFHRIKATRKTHPLAKFAGILSDREAEELKEAMSDDKPLRVYATECRQVDVNEW</sequence>
<organism evidence="1 2">
    <name type="scientific">Hassallia byssoidea VB512170</name>
    <dbReference type="NCBI Taxonomy" id="1304833"/>
    <lineage>
        <taxon>Bacteria</taxon>
        <taxon>Bacillati</taxon>
        <taxon>Cyanobacteriota</taxon>
        <taxon>Cyanophyceae</taxon>
        <taxon>Nostocales</taxon>
        <taxon>Tolypothrichaceae</taxon>
        <taxon>Hassallia</taxon>
    </lineage>
</organism>
<evidence type="ECO:0008006" key="3">
    <source>
        <dbReference type="Google" id="ProtNLM"/>
    </source>
</evidence>
<name>A0A846HFV2_9CYAN</name>
<gene>
    <name evidence="1" type="ORF">PI95_024040</name>
</gene>
<dbReference type="RefSeq" id="WP_039752377.1">
    <property type="nucleotide sequence ID" value="NZ_JTCM02000072.1"/>
</dbReference>
<reference evidence="1 2" key="1">
    <citation type="journal article" date="2015" name="Genome Announc.">
        <title>Draft Genome Sequence of Cyanobacterium Hassallia byssoidea Strain VB512170, Isolated from Monuments in India.</title>
        <authorList>
            <person name="Singh D."/>
            <person name="Chandrababunaidu M.M."/>
            <person name="Panda A."/>
            <person name="Sen D."/>
            <person name="Bhattacharyya S."/>
            <person name="Adhikary S.P."/>
            <person name="Tripathy S."/>
        </authorList>
    </citation>
    <scope>NUCLEOTIDE SEQUENCE [LARGE SCALE GENOMIC DNA]</scope>
    <source>
        <strain evidence="1 2">VB512170</strain>
    </source>
</reference>
<dbReference type="EMBL" id="JTCM02000072">
    <property type="protein sequence ID" value="NEU75544.1"/>
    <property type="molecule type" value="Genomic_DNA"/>
</dbReference>
<evidence type="ECO:0000313" key="2">
    <source>
        <dbReference type="Proteomes" id="UP000031549"/>
    </source>
</evidence>
<keyword evidence="2" id="KW-1185">Reference proteome</keyword>
<protein>
    <recommendedName>
        <fullName evidence="3">DUF2281 domain-containing protein</fullName>
    </recommendedName>
</protein>
<accession>A0A846HFV2</accession>
<comment type="caution">
    <text evidence="1">The sequence shown here is derived from an EMBL/GenBank/DDBJ whole genome shotgun (WGS) entry which is preliminary data.</text>
</comment>
<dbReference type="AlphaFoldDB" id="A0A846HFV2"/>
<proteinExistence type="predicted"/>
<dbReference type="Proteomes" id="UP000031549">
    <property type="component" value="Unassembled WGS sequence"/>
</dbReference>
<evidence type="ECO:0000313" key="1">
    <source>
        <dbReference type="EMBL" id="NEU75544.1"/>
    </source>
</evidence>